<dbReference type="Proteomes" id="UP001500618">
    <property type="component" value="Unassembled WGS sequence"/>
</dbReference>
<keyword evidence="1" id="KW-0812">Transmembrane</keyword>
<evidence type="ECO:0000256" key="1">
    <source>
        <dbReference type="SAM" id="Phobius"/>
    </source>
</evidence>
<protein>
    <recommendedName>
        <fullName evidence="4">DUF4760 domain-containing protein</fullName>
    </recommendedName>
</protein>
<keyword evidence="1" id="KW-1133">Transmembrane helix</keyword>
<reference evidence="3" key="1">
    <citation type="journal article" date="2019" name="Int. J. Syst. Evol. Microbiol.">
        <title>The Global Catalogue of Microorganisms (GCM) 10K type strain sequencing project: providing services to taxonomists for standard genome sequencing and annotation.</title>
        <authorList>
            <consortium name="The Broad Institute Genomics Platform"/>
            <consortium name="The Broad Institute Genome Sequencing Center for Infectious Disease"/>
            <person name="Wu L."/>
            <person name="Ma J."/>
        </authorList>
    </citation>
    <scope>NUCLEOTIDE SEQUENCE [LARGE SCALE GENOMIC DNA]</scope>
    <source>
        <strain evidence="3">JCM 14718</strain>
    </source>
</reference>
<evidence type="ECO:0008006" key="4">
    <source>
        <dbReference type="Google" id="ProtNLM"/>
    </source>
</evidence>
<comment type="caution">
    <text evidence="2">The sequence shown here is derived from an EMBL/GenBank/DDBJ whole genome shotgun (WGS) entry which is preliminary data.</text>
</comment>
<keyword evidence="1" id="KW-0472">Membrane</keyword>
<keyword evidence="3" id="KW-1185">Reference proteome</keyword>
<evidence type="ECO:0000313" key="3">
    <source>
        <dbReference type="Proteomes" id="UP001500618"/>
    </source>
</evidence>
<sequence>MDWTAVIPPVVGAFLNGVISTLVALVVLYKTRKSNFTLTTMSIENSRQLATAQAAIKAGEDLDDALFDLVERLNVEDRQKTKEWVTEMNHAWNEFTKIRRRVLPAIRDNDLQSFVLRVTDACLPYLPRSSHPFDRARVLRNTNAVATTLGSVSQGVHDWRSEDVLIRDVPETLIATLKTQAVLRPSRLGHPNETA</sequence>
<dbReference type="RefSeq" id="WP_163569422.1">
    <property type="nucleotide sequence ID" value="NZ_BAAANY010000047.1"/>
</dbReference>
<gene>
    <name evidence="2" type="ORF">GCM10009765_82140</name>
</gene>
<evidence type="ECO:0000313" key="2">
    <source>
        <dbReference type="EMBL" id="GAA1721542.1"/>
    </source>
</evidence>
<proteinExistence type="predicted"/>
<dbReference type="EMBL" id="BAAANY010000047">
    <property type="protein sequence ID" value="GAA1721542.1"/>
    <property type="molecule type" value="Genomic_DNA"/>
</dbReference>
<feature type="transmembrane region" description="Helical" evidence="1">
    <location>
        <begin position="6"/>
        <end position="29"/>
    </location>
</feature>
<organism evidence="2 3">
    <name type="scientific">Fodinicola feengrottensis</name>
    <dbReference type="NCBI Taxonomy" id="435914"/>
    <lineage>
        <taxon>Bacteria</taxon>
        <taxon>Bacillati</taxon>
        <taxon>Actinomycetota</taxon>
        <taxon>Actinomycetes</taxon>
        <taxon>Mycobacteriales</taxon>
        <taxon>Fodinicola</taxon>
    </lineage>
</organism>
<name>A0ABP4VBQ8_9ACTN</name>
<accession>A0ABP4VBQ8</accession>